<accession>A0AAD4DHV4</accession>
<gene>
    <name evidence="2" type="ORF">BGZ95_003596</name>
</gene>
<organism evidence="2 3">
    <name type="scientific">Linnemannia exigua</name>
    <dbReference type="NCBI Taxonomy" id="604196"/>
    <lineage>
        <taxon>Eukaryota</taxon>
        <taxon>Fungi</taxon>
        <taxon>Fungi incertae sedis</taxon>
        <taxon>Mucoromycota</taxon>
        <taxon>Mortierellomycotina</taxon>
        <taxon>Mortierellomycetes</taxon>
        <taxon>Mortierellales</taxon>
        <taxon>Mortierellaceae</taxon>
        <taxon>Linnemannia</taxon>
    </lineage>
</organism>
<evidence type="ECO:0000256" key="1">
    <source>
        <dbReference type="SAM" id="MobiDB-lite"/>
    </source>
</evidence>
<feature type="region of interest" description="Disordered" evidence="1">
    <location>
        <begin position="245"/>
        <end position="445"/>
    </location>
</feature>
<name>A0AAD4DHV4_9FUNG</name>
<feature type="compositionally biased region" description="Polar residues" evidence="1">
    <location>
        <begin position="1"/>
        <end position="13"/>
    </location>
</feature>
<evidence type="ECO:0000313" key="3">
    <source>
        <dbReference type="Proteomes" id="UP001194580"/>
    </source>
</evidence>
<keyword evidence="3" id="KW-1185">Reference proteome</keyword>
<dbReference type="AlphaFoldDB" id="A0AAD4DHV4"/>
<dbReference type="EMBL" id="JAAAIL010000183">
    <property type="protein sequence ID" value="KAG0278604.1"/>
    <property type="molecule type" value="Genomic_DNA"/>
</dbReference>
<proteinExistence type="predicted"/>
<evidence type="ECO:0000313" key="2">
    <source>
        <dbReference type="EMBL" id="KAG0278604.1"/>
    </source>
</evidence>
<feature type="compositionally biased region" description="Pro residues" evidence="1">
    <location>
        <begin position="265"/>
        <end position="284"/>
    </location>
</feature>
<feature type="region of interest" description="Disordered" evidence="1">
    <location>
        <begin position="1"/>
        <end position="95"/>
    </location>
</feature>
<feature type="compositionally biased region" description="Basic and acidic residues" evidence="1">
    <location>
        <begin position="292"/>
        <end position="313"/>
    </location>
</feature>
<feature type="compositionally biased region" description="Basic and acidic residues" evidence="1">
    <location>
        <begin position="326"/>
        <end position="344"/>
    </location>
</feature>
<feature type="compositionally biased region" description="Low complexity" evidence="1">
    <location>
        <begin position="60"/>
        <end position="82"/>
    </location>
</feature>
<feature type="compositionally biased region" description="Pro residues" evidence="1">
    <location>
        <begin position="315"/>
        <end position="325"/>
    </location>
</feature>
<comment type="caution">
    <text evidence="2">The sequence shown here is derived from an EMBL/GenBank/DDBJ whole genome shotgun (WGS) entry which is preliminary data.</text>
</comment>
<protein>
    <submittedName>
        <fullName evidence="2">Uncharacterized protein</fullName>
    </submittedName>
</protein>
<dbReference type="Proteomes" id="UP001194580">
    <property type="component" value="Unassembled WGS sequence"/>
</dbReference>
<feature type="compositionally biased region" description="Basic and acidic residues" evidence="1">
    <location>
        <begin position="361"/>
        <end position="371"/>
    </location>
</feature>
<reference evidence="2" key="1">
    <citation type="journal article" date="2020" name="Fungal Divers.">
        <title>Resolving the Mortierellaceae phylogeny through synthesis of multi-gene phylogenetics and phylogenomics.</title>
        <authorList>
            <person name="Vandepol N."/>
            <person name="Liber J."/>
            <person name="Desiro A."/>
            <person name="Na H."/>
            <person name="Kennedy M."/>
            <person name="Barry K."/>
            <person name="Grigoriev I.V."/>
            <person name="Miller A.N."/>
            <person name="O'Donnell K."/>
            <person name="Stajich J.E."/>
            <person name="Bonito G."/>
        </authorList>
    </citation>
    <scope>NUCLEOTIDE SEQUENCE</scope>
    <source>
        <strain evidence="2">NRRL 28262</strain>
    </source>
</reference>
<sequence length="630" mass="69167">MENTEQAQDQEPQVATEDTPVAMDSSIPTPVESVEGSPAANQGETIAPSEASLTPSELDSVSTPDQQQQGQQPSQSSTSKPSLPAPLPQLKRRPRRTGQPLHLLLQDCSKQHITGYLCKKTPEEITAIVTEKKALAADLRTFSNDFVLTSARDRVIPEVDEEGKELLKDVDPERDVIKHRFEDESSVFKAYEDAIHDVRVDLYLDGIKPRKSETDEEREETAARNVELNAVLQVWDTLHKRVEIEPRRAGRSTQSPYPTRGGRAPGPPSTRPHPYAPSRLPPSSPHYGAPFADRRDDHRRPDYDRRDPRDHPMGARPPGPGPMGRPDPRDMRDPRDPRDFRERGPPPPPAARGEGPFGASRYDDRRRDRADLSNAPPPRDSRHHGSAGTSASPLTAHPSLPPKPAASQYDAVSQHMQAANPMYPGHYPQGAHQQPPQVDPSAQAGYGAYGHQGHPGYPAPGQPDYSGYQYGYGQDPAAQQQMYGYAAAAAGGWDMSGSAGVAIGQHVGAGLHLLPFTSGQHGRHKAVPLPTDFMSGPSDAPRLSMPEPHEVLGTIRGVIIRDAHGNIGLISFCITPTTTTRLHNTTYNYYKQGFSGIHHRTVKSSNTDFYQNWQESGQEWRRTGDKGLQA</sequence>